<dbReference type="AlphaFoldDB" id="A0A8J7IM12"/>
<comment type="caution">
    <text evidence="1">The sequence shown here is derived from an EMBL/GenBank/DDBJ whole genome shotgun (WGS) entry which is preliminary data.</text>
</comment>
<proteinExistence type="predicted"/>
<protein>
    <submittedName>
        <fullName evidence="1">Uncharacterized protein</fullName>
    </submittedName>
</protein>
<evidence type="ECO:0000313" key="1">
    <source>
        <dbReference type="EMBL" id="MBH8577647.1"/>
    </source>
</evidence>
<accession>A0A8J7IM12</accession>
<reference evidence="1 2" key="1">
    <citation type="journal article" date="2021" name="Int. J. Syst. Evol. Microbiol.">
        <title>Amazonocrinis nigriterrae gen. nov., sp. nov., Atlanticothrix silvestris gen. nov., sp. nov. and Dendronalium phyllosphericum gen. nov., sp. nov., nostocacean cyanobacteria from Brazilian environments.</title>
        <authorList>
            <person name="Alvarenga D.O."/>
            <person name="Andreote A.P.D."/>
            <person name="Branco L.H.Z."/>
            <person name="Delbaje E."/>
            <person name="Cruz R.B."/>
            <person name="Varani A.M."/>
            <person name="Fiore M.F."/>
        </authorList>
    </citation>
    <scope>NUCLEOTIDE SEQUENCE [LARGE SCALE GENOMIC DNA]</scope>
    <source>
        <strain evidence="1 2">CENA369</strain>
    </source>
</reference>
<keyword evidence="2" id="KW-1185">Reference proteome</keyword>
<name>A0A8J7IM12_9NOST</name>
<evidence type="ECO:0000313" key="2">
    <source>
        <dbReference type="Proteomes" id="UP000662314"/>
    </source>
</evidence>
<sequence length="48" mass="5762">MKMEKDALFRLQRVRHDVPTSSHFLLYPLHLKLLEQSLQIRPQFDTLA</sequence>
<dbReference type="Proteomes" id="UP000662314">
    <property type="component" value="Unassembled WGS sequence"/>
</dbReference>
<dbReference type="EMBL" id="JAECZA010000289">
    <property type="protein sequence ID" value="MBH8577647.1"/>
    <property type="molecule type" value="Genomic_DNA"/>
</dbReference>
<gene>
    <name evidence="1" type="ORF">I8752_32725</name>
</gene>
<organism evidence="1 2">
    <name type="scientific">Dendronalium phyllosphericum CENA369</name>
    <dbReference type="NCBI Taxonomy" id="1725256"/>
    <lineage>
        <taxon>Bacteria</taxon>
        <taxon>Bacillati</taxon>
        <taxon>Cyanobacteriota</taxon>
        <taxon>Cyanophyceae</taxon>
        <taxon>Nostocales</taxon>
        <taxon>Nostocaceae</taxon>
        <taxon>Dendronalium</taxon>
        <taxon>Dendronalium phyllosphericum</taxon>
    </lineage>
</organism>